<dbReference type="EMBL" id="JACHWF010000003">
    <property type="protein sequence ID" value="MBB3008744.1"/>
    <property type="molecule type" value="Genomic_DNA"/>
</dbReference>
<dbReference type="Proteomes" id="UP000578036">
    <property type="component" value="Unassembled WGS sequence"/>
</dbReference>
<evidence type="ECO:0000313" key="5">
    <source>
        <dbReference type="EMBL" id="MBB3008744.1"/>
    </source>
</evidence>
<evidence type="ECO:0000256" key="2">
    <source>
        <dbReference type="ARBA" id="ARBA00022481"/>
    </source>
</evidence>
<dbReference type="SUPFAM" id="SSF54523">
    <property type="entry name" value="Pili subunits"/>
    <property type="match status" value="1"/>
</dbReference>
<dbReference type="PANTHER" id="PTHR30093:SF34">
    <property type="entry name" value="PREPILIN PEPTIDASE-DEPENDENT PROTEIN D"/>
    <property type="match status" value="1"/>
</dbReference>
<evidence type="ECO:0000256" key="3">
    <source>
        <dbReference type="RuleBase" id="RU000389"/>
    </source>
</evidence>
<accession>A0A7W4YS68</accession>
<protein>
    <submittedName>
        <fullName evidence="5">Type IV pilus assembly protein PilA</fullName>
    </submittedName>
</protein>
<dbReference type="Pfam" id="PF07963">
    <property type="entry name" value="N_methyl"/>
    <property type="match status" value="1"/>
</dbReference>
<dbReference type="NCBIfam" id="TIGR02532">
    <property type="entry name" value="IV_pilin_GFxxxE"/>
    <property type="match status" value="1"/>
</dbReference>
<dbReference type="PANTHER" id="PTHR30093">
    <property type="entry name" value="GENERAL SECRETION PATHWAY PROTEIN G"/>
    <property type="match status" value="1"/>
</dbReference>
<dbReference type="Gene3D" id="3.30.700.10">
    <property type="entry name" value="Glycoprotein, Type 4 Pilin"/>
    <property type="match status" value="1"/>
</dbReference>
<keyword evidence="3" id="KW-0281">Fimbrium</keyword>
<proteinExistence type="inferred from homology"/>
<evidence type="ECO:0000256" key="1">
    <source>
        <dbReference type="ARBA" id="ARBA00005233"/>
    </source>
</evidence>
<comment type="similarity">
    <text evidence="1 3">Belongs to the N-Me-Phe pilin family.</text>
</comment>
<keyword evidence="4" id="KW-1133">Transmembrane helix</keyword>
<keyword evidence="4" id="KW-0812">Transmembrane</keyword>
<keyword evidence="6" id="KW-1185">Reference proteome</keyword>
<dbReference type="InterPro" id="IPR045584">
    <property type="entry name" value="Pilin-like"/>
</dbReference>
<dbReference type="GO" id="GO:0007155">
    <property type="term" value="P:cell adhesion"/>
    <property type="evidence" value="ECO:0007669"/>
    <property type="project" value="InterPro"/>
</dbReference>
<dbReference type="GO" id="GO:0009289">
    <property type="term" value="C:pilus"/>
    <property type="evidence" value="ECO:0007669"/>
    <property type="project" value="InterPro"/>
</dbReference>
<gene>
    <name evidence="5" type="ORF">FHX61_003397</name>
</gene>
<feature type="transmembrane region" description="Helical" evidence="4">
    <location>
        <begin position="20"/>
        <end position="41"/>
    </location>
</feature>
<organism evidence="5 6">
    <name type="scientific">Cupriavidus alkaliphilus</name>
    <dbReference type="NCBI Taxonomy" id="942866"/>
    <lineage>
        <taxon>Bacteria</taxon>
        <taxon>Pseudomonadati</taxon>
        <taxon>Pseudomonadota</taxon>
        <taxon>Betaproteobacteria</taxon>
        <taxon>Burkholderiales</taxon>
        <taxon>Burkholderiaceae</taxon>
        <taxon>Cupriavidus</taxon>
    </lineage>
</organism>
<evidence type="ECO:0000313" key="6">
    <source>
        <dbReference type="Proteomes" id="UP000578036"/>
    </source>
</evidence>
<dbReference type="InterPro" id="IPR001082">
    <property type="entry name" value="Pilin"/>
</dbReference>
<dbReference type="AlphaFoldDB" id="A0A7W4YS68"/>
<evidence type="ECO:0000256" key="4">
    <source>
        <dbReference type="SAM" id="Phobius"/>
    </source>
</evidence>
<dbReference type="RefSeq" id="WP_183299676.1">
    <property type="nucleotide sequence ID" value="NZ_JACHWF010000003.1"/>
</dbReference>
<dbReference type="InterPro" id="IPR012902">
    <property type="entry name" value="N_methyl_site"/>
</dbReference>
<dbReference type="PROSITE" id="PS00409">
    <property type="entry name" value="PROKAR_NTER_METHYL"/>
    <property type="match status" value="1"/>
</dbReference>
<comment type="caution">
    <text evidence="5">The sequence shown here is derived from an EMBL/GenBank/DDBJ whole genome shotgun (WGS) entry which is preliminary data.</text>
</comment>
<keyword evidence="4" id="KW-0472">Membrane</keyword>
<sequence length="155" mass="15580">MQRVQQLKKLGRRVQKGFTLIELMIVVAIIGILAALAIPAYQDYVAKAKASSAYGDIAAGKTNYELAVVNGTAVTNAAVGLLAATGNCTTLTVTAPAADGSTAAATGAIQCTINSPGRLAAAAGAVTIQIDRATTGLYTCSTGNMVAAYRPAGCS</sequence>
<dbReference type="Pfam" id="PF00114">
    <property type="entry name" value="Pilin"/>
    <property type="match status" value="1"/>
</dbReference>
<name>A0A7W4YS68_9BURK</name>
<reference evidence="5 6" key="1">
    <citation type="submission" date="2020-08" db="EMBL/GenBank/DDBJ databases">
        <title>Genomic Encyclopedia of Type Strains, Phase IV (KMG-V): Genome sequencing to study the core and pangenomes of soil and plant-associated prokaryotes.</title>
        <authorList>
            <person name="Whitman W."/>
        </authorList>
    </citation>
    <scope>NUCLEOTIDE SEQUENCE [LARGE SCALE GENOMIC DNA]</scope>
    <source>
        <strain evidence="5 6">SLV-2362</strain>
    </source>
</reference>
<keyword evidence="2" id="KW-0488">Methylation</keyword>